<organism evidence="1 2">
    <name type="scientific">Ficus carica</name>
    <name type="common">Common fig</name>
    <dbReference type="NCBI Taxonomy" id="3494"/>
    <lineage>
        <taxon>Eukaryota</taxon>
        <taxon>Viridiplantae</taxon>
        <taxon>Streptophyta</taxon>
        <taxon>Embryophyta</taxon>
        <taxon>Tracheophyta</taxon>
        <taxon>Spermatophyta</taxon>
        <taxon>Magnoliopsida</taxon>
        <taxon>eudicotyledons</taxon>
        <taxon>Gunneridae</taxon>
        <taxon>Pentapetalae</taxon>
        <taxon>rosids</taxon>
        <taxon>fabids</taxon>
        <taxon>Rosales</taxon>
        <taxon>Moraceae</taxon>
        <taxon>Ficeae</taxon>
        <taxon>Ficus</taxon>
    </lineage>
</organism>
<dbReference type="SUPFAM" id="SSF51905">
    <property type="entry name" value="FAD/NAD(P)-binding domain"/>
    <property type="match status" value="1"/>
</dbReference>
<gene>
    <name evidence="1" type="ORF">TIFTF001_051879</name>
</gene>
<evidence type="ECO:0000313" key="1">
    <source>
        <dbReference type="EMBL" id="GMN71760.1"/>
    </source>
</evidence>
<dbReference type="Gene3D" id="3.50.50.60">
    <property type="entry name" value="FAD/NAD(P)-binding domain"/>
    <property type="match status" value="1"/>
</dbReference>
<feature type="non-terminal residue" evidence="1">
    <location>
        <position position="46"/>
    </location>
</feature>
<reference evidence="1" key="1">
    <citation type="submission" date="2023-07" db="EMBL/GenBank/DDBJ databases">
        <title>draft genome sequence of fig (Ficus carica).</title>
        <authorList>
            <person name="Takahashi T."/>
            <person name="Nishimura K."/>
        </authorList>
    </citation>
    <scope>NUCLEOTIDE SEQUENCE</scope>
</reference>
<dbReference type="InterPro" id="IPR036188">
    <property type="entry name" value="FAD/NAD-bd_sf"/>
</dbReference>
<comment type="caution">
    <text evidence="1">The sequence shown here is derived from an EMBL/GenBank/DDBJ whole genome shotgun (WGS) entry which is preliminary data.</text>
</comment>
<sequence length="46" mass="4936">MRVTVIGAGIRGLVSAYVLAKYGIQVVLYEKSHYFLGAHCNSHGGV</sequence>
<name>A0AA88ECD0_FICCA</name>
<protein>
    <recommendedName>
        <fullName evidence="3">FAD-dependent oxidoreductase</fullName>
    </recommendedName>
</protein>
<dbReference type="Proteomes" id="UP001187192">
    <property type="component" value="Unassembled WGS sequence"/>
</dbReference>
<evidence type="ECO:0008006" key="3">
    <source>
        <dbReference type="Google" id="ProtNLM"/>
    </source>
</evidence>
<accession>A0AA88ECD0</accession>
<dbReference type="EMBL" id="BTGU01010167">
    <property type="protein sequence ID" value="GMN71760.1"/>
    <property type="molecule type" value="Genomic_DNA"/>
</dbReference>
<keyword evidence="2" id="KW-1185">Reference proteome</keyword>
<dbReference type="Pfam" id="PF13450">
    <property type="entry name" value="NAD_binding_8"/>
    <property type="match status" value="1"/>
</dbReference>
<proteinExistence type="predicted"/>
<dbReference type="AlphaFoldDB" id="A0AA88ECD0"/>
<evidence type="ECO:0000313" key="2">
    <source>
        <dbReference type="Proteomes" id="UP001187192"/>
    </source>
</evidence>